<dbReference type="Proteomes" id="UP000664859">
    <property type="component" value="Unassembled WGS sequence"/>
</dbReference>
<evidence type="ECO:0000313" key="2">
    <source>
        <dbReference type="Proteomes" id="UP000664859"/>
    </source>
</evidence>
<dbReference type="AlphaFoldDB" id="A0A836CJS1"/>
<gene>
    <name evidence="1" type="ORF">JKP88DRAFT_253765</name>
</gene>
<dbReference type="EMBL" id="JAFCMP010000080">
    <property type="protein sequence ID" value="KAG5187868.1"/>
    <property type="molecule type" value="Genomic_DNA"/>
</dbReference>
<name>A0A836CJS1_9STRA</name>
<evidence type="ECO:0000313" key="1">
    <source>
        <dbReference type="EMBL" id="KAG5187868.1"/>
    </source>
</evidence>
<reference evidence="1" key="1">
    <citation type="submission" date="2021-02" db="EMBL/GenBank/DDBJ databases">
        <title>First Annotated Genome of the Yellow-green Alga Tribonema minus.</title>
        <authorList>
            <person name="Mahan K.M."/>
        </authorList>
    </citation>
    <scope>NUCLEOTIDE SEQUENCE</scope>
    <source>
        <strain evidence="1">UTEX B ZZ1240</strain>
    </source>
</reference>
<accession>A0A836CJS1</accession>
<sequence>MLCGTIDAHRTLARMSLWCAALVASDSRWQQYGLLSDTVVTAPAWRCIDEATAIAIVRQALQSSHMRIQSWVCVLRYVSNLFGTRESMSPPPRAGTLFWWPSGTTRLPTAQMCCSYNCFVAYGVQCGSSGPSPALAQQDWSREKSRLRNRSSRDFCKPSRSCAITLISPVCSGYCNQHQPNMGAAAPAEQHH</sequence>
<keyword evidence="2" id="KW-1185">Reference proteome</keyword>
<organism evidence="1 2">
    <name type="scientific">Tribonema minus</name>
    <dbReference type="NCBI Taxonomy" id="303371"/>
    <lineage>
        <taxon>Eukaryota</taxon>
        <taxon>Sar</taxon>
        <taxon>Stramenopiles</taxon>
        <taxon>Ochrophyta</taxon>
        <taxon>PX clade</taxon>
        <taxon>Xanthophyceae</taxon>
        <taxon>Tribonematales</taxon>
        <taxon>Tribonemataceae</taxon>
        <taxon>Tribonema</taxon>
    </lineage>
</organism>
<protein>
    <submittedName>
        <fullName evidence="1">Uncharacterized protein</fullName>
    </submittedName>
</protein>
<comment type="caution">
    <text evidence="1">The sequence shown here is derived from an EMBL/GenBank/DDBJ whole genome shotgun (WGS) entry which is preliminary data.</text>
</comment>
<proteinExistence type="predicted"/>